<gene>
    <name evidence="2" type="ORF">V5E97_03295</name>
</gene>
<sequence length="88" mass="9569">MQPRRQWEGPAGLGLVALFFVLGLPSLLVATVSQVGPGHLLFVLITAAGLWISWSGLRRGDLRNRLLSLPSLLFFLRAVALPPLRGRA</sequence>
<name>A0AAU7CJ09_9BACT</name>
<evidence type="ECO:0000256" key="1">
    <source>
        <dbReference type="SAM" id="Phobius"/>
    </source>
</evidence>
<proteinExistence type="predicted"/>
<dbReference type="AlphaFoldDB" id="A0AAU7CJ09"/>
<feature type="transmembrane region" description="Helical" evidence="1">
    <location>
        <begin position="12"/>
        <end position="32"/>
    </location>
</feature>
<reference evidence="2" key="1">
    <citation type="submission" date="2024-05" db="EMBL/GenBank/DDBJ databases">
        <title>Planctomycetes of the genus Singulisphaera possess chitinolytic capabilities.</title>
        <authorList>
            <person name="Ivanova A."/>
        </authorList>
    </citation>
    <scope>NUCLEOTIDE SEQUENCE</scope>
    <source>
        <strain evidence="2">Ch08T</strain>
    </source>
</reference>
<organism evidence="2">
    <name type="scientific">Singulisphaera sp. Ch08</name>
    <dbReference type="NCBI Taxonomy" id="3120278"/>
    <lineage>
        <taxon>Bacteria</taxon>
        <taxon>Pseudomonadati</taxon>
        <taxon>Planctomycetota</taxon>
        <taxon>Planctomycetia</taxon>
        <taxon>Isosphaerales</taxon>
        <taxon>Isosphaeraceae</taxon>
        <taxon>Singulisphaera</taxon>
    </lineage>
</organism>
<dbReference type="EMBL" id="CP155447">
    <property type="protein sequence ID" value="XBH05058.1"/>
    <property type="molecule type" value="Genomic_DNA"/>
</dbReference>
<dbReference type="RefSeq" id="WP_406697852.1">
    <property type="nucleotide sequence ID" value="NZ_CP155447.1"/>
</dbReference>
<keyword evidence="1" id="KW-0812">Transmembrane</keyword>
<protein>
    <submittedName>
        <fullName evidence="2">Uncharacterized protein</fullName>
    </submittedName>
</protein>
<keyword evidence="1" id="KW-0472">Membrane</keyword>
<feature type="transmembrane region" description="Helical" evidence="1">
    <location>
        <begin position="38"/>
        <end position="54"/>
    </location>
</feature>
<accession>A0AAU7CJ09</accession>
<keyword evidence="1" id="KW-1133">Transmembrane helix</keyword>
<evidence type="ECO:0000313" key="2">
    <source>
        <dbReference type="EMBL" id="XBH05058.1"/>
    </source>
</evidence>